<protein>
    <submittedName>
        <fullName evidence="1">Uncharacterized protein</fullName>
    </submittedName>
</protein>
<dbReference type="InterPro" id="IPR029058">
    <property type="entry name" value="AB_hydrolase_fold"/>
</dbReference>
<proteinExistence type="predicted"/>
<sequence length="176" mass="18220">MAAIIAPYSTTNASSPLTPRQLSHTGPYDPVITSSPLLANHTIYQPANLTAITKAAPVVVWGNNACNATTSTDPYATLNLELASWGMLILSCGSPVSAFSALAQHAGAAGAWKNVSKEVGVLGTSCSGVGLLRTGREGEYGGGETSGEQYDGTGFLLLDFYVYRSGVSRCASGREE</sequence>
<reference evidence="1 2" key="1">
    <citation type="submission" date="2024-02" db="EMBL/GenBank/DDBJ databases">
        <title>De novo assembly and annotation of 12 fungi associated with fruit tree decline syndrome in Ontario, Canada.</title>
        <authorList>
            <person name="Sulman M."/>
            <person name="Ellouze W."/>
            <person name="Ilyukhin E."/>
        </authorList>
    </citation>
    <scope>NUCLEOTIDE SEQUENCE [LARGE SCALE GENOMIC DNA]</scope>
    <source>
        <strain evidence="1 2">M97-236</strain>
    </source>
</reference>
<gene>
    <name evidence="1" type="ORF">SLS59_008720</name>
</gene>
<dbReference type="Gene3D" id="3.40.50.1820">
    <property type="entry name" value="alpha/beta hydrolase"/>
    <property type="match status" value="1"/>
</dbReference>
<evidence type="ECO:0000313" key="1">
    <source>
        <dbReference type="EMBL" id="KAL1594670.1"/>
    </source>
</evidence>
<organism evidence="1 2">
    <name type="scientific">Nothophoma quercina</name>
    <dbReference type="NCBI Taxonomy" id="749835"/>
    <lineage>
        <taxon>Eukaryota</taxon>
        <taxon>Fungi</taxon>
        <taxon>Dikarya</taxon>
        <taxon>Ascomycota</taxon>
        <taxon>Pezizomycotina</taxon>
        <taxon>Dothideomycetes</taxon>
        <taxon>Pleosporomycetidae</taxon>
        <taxon>Pleosporales</taxon>
        <taxon>Pleosporineae</taxon>
        <taxon>Didymellaceae</taxon>
        <taxon>Nothophoma</taxon>
    </lineage>
</organism>
<dbReference type="Proteomes" id="UP001521222">
    <property type="component" value="Unassembled WGS sequence"/>
</dbReference>
<accession>A0ABR3QR98</accession>
<keyword evidence="2" id="KW-1185">Reference proteome</keyword>
<name>A0ABR3QR98_9PLEO</name>
<evidence type="ECO:0000313" key="2">
    <source>
        <dbReference type="Proteomes" id="UP001521222"/>
    </source>
</evidence>
<comment type="caution">
    <text evidence="1">The sequence shown here is derived from an EMBL/GenBank/DDBJ whole genome shotgun (WGS) entry which is preliminary data.</text>
</comment>
<dbReference type="EMBL" id="JAKIXB020000035">
    <property type="protein sequence ID" value="KAL1594670.1"/>
    <property type="molecule type" value="Genomic_DNA"/>
</dbReference>